<keyword evidence="3" id="KW-1185">Reference proteome</keyword>
<dbReference type="SUPFAM" id="SSF53474">
    <property type="entry name" value="alpha/beta-Hydrolases"/>
    <property type="match status" value="1"/>
</dbReference>
<evidence type="ECO:0000313" key="3">
    <source>
        <dbReference type="Proteomes" id="UP000050424"/>
    </source>
</evidence>
<dbReference type="STRING" id="78410.A0A0P7BI44"/>
<dbReference type="PANTHER" id="PTHR11559">
    <property type="entry name" value="CARBOXYLESTERASE"/>
    <property type="match status" value="1"/>
</dbReference>
<protein>
    <recommendedName>
        <fullName evidence="1">Carboxylesterase type B domain-containing protein</fullName>
    </recommendedName>
</protein>
<dbReference type="OrthoDB" id="408631at2759"/>
<name>A0A0P7BI44_9HYPO</name>
<dbReference type="InterPro" id="IPR050309">
    <property type="entry name" value="Type-B_Carboxylest/Lipase"/>
</dbReference>
<dbReference type="Gene3D" id="3.40.50.1820">
    <property type="entry name" value="alpha/beta hydrolase"/>
    <property type="match status" value="1"/>
</dbReference>
<evidence type="ECO:0000313" key="2">
    <source>
        <dbReference type="EMBL" id="KPM44915.1"/>
    </source>
</evidence>
<organism evidence="2 3">
    <name type="scientific">Neonectria ditissima</name>
    <dbReference type="NCBI Taxonomy" id="78410"/>
    <lineage>
        <taxon>Eukaryota</taxon>
        <taxon>Fungi</taxon>
        <taxon>Dikarya</taxon>
        <taxon>Ascomycota</taxon>
        <taxon>Pezizomycotina</taxon>
        <taxon>Sordariomycetes</taxon>
        <taxon>Hypocreomycetidae</taxon>
        <taxon>Hypocreales</taxon>
        <taxon>Nectriaceae</taxon>
        <taxon>Neonectria</taxon>
    </lineage>
</organism>
<feature type="domain" description="Carboxylesterase type B" evidence="1">
    <location>
        <begin position="36"/>
        <end position="183"/>
    </location>
</feature>
<dbReference type="AlphaFoldDB" id="A0A0P7BI44"/>
<gene>
    <name evidence="2" type="ORF">AK830_g1630</name>
</gene>
<dbReference type="Pfam" id="PF00135">
    <property type="entry name" value="COesterase"/>
    <property type="match status" value="1"/>
</dbReference>
<dbReference type="InterPro" id="IPR002018">
    <property type="entry name" value="CarbesteraseB"/>
</dbReference>
<comment type="caution">
    <text evidence="2">The sequence shown here is derived from an EMBL/GenBank/DDBJ whole genome shotgun (WGS) entry which is preliminary data.</text>
</comment>
<evidence type="ECO:0000259" key="1">
    <source>
        <dbReference type="Pfam" id="PF00135"/>
    </source>
</evidence>
<dbReference type="EMBL" id="LKCW01000013">
    <property type="protein sequence ID" value="KPM44915.1"/>
    <property type="molecule type" value="Genomic_DNA"/>
</dbReference>
<proteinExistence type="predicted"/>
<dbReference type="InterPro" id="IPR029058">
    <property type="entry name" value="AB_hydrolase_fold"/>
</dbReference>
<sequence length="200" mass="21406">MVDTNSITIKLPGGLISAARDDVTIRARGVKHASVDRFQLPAPLETWQGIMDCTGPAPTPPHIVPSLLDAVTDPMTRGRAQDEDCLWVTIAAPISAFIDGRKRPVMVFLDGDAYVLGSADLDCYEASGLVKKDIVVVGISYRLGSLGHFPVPGVASANLGLIDQITALQWIQKNITAFGAIPKMSLQLDNLLARTQRSAC</sequence>
<accession>A0A0P7BI44</accession>
<reference evidence="2 3" key="1">
    <citation type="submission" date="2015-09" db="EMBL/GenBank/DDBJ databases">
        <title>Draft genome of a European isolate of the apple canker pathogen Neonectria ditissima.</title>
        <authorList>
            <person name="Gomez-Cortecero A."/>
            <person name="Harrison R.J."/>
            <person name="Armitage A.D."/>
        </authorList>
    </citation>
    <scope>NUCLEOTIDE SEQUENCE [LARGE SCALE GENOMIC DNA]</scope>
    <source>
        <strain evidence="2 3">R09/05</strain>
    </source>
</reference>
<dbReference type="Proteomes" id="UP000050424">
    <property type="component" value="Unassembled WGS sequence"/>
</dbReference>